<reference evidence="4 5" key="1">
    <citation type="submission" date="2020-08" db="EMBL/GenBank/DDBJ databases">
        <title>Genomic Encyclopedia of Type Strains, Phase III (KMG-III): the genomes of soil and plant-associated and newly described type strains.</title>
        <authorList>
            <person name="Whitman W."/>
        </authorList>
    </citation>
    <scope>NUCLEOTIDE SEQUENCE [LARGE SCALE GENOMIC DNA]</scope>
    <source>
        <strain evidence="4 5">CECT 3226</strain>
    </source>
</reference>
<comment type="caution">
    <text evidence="4">The sequence shown here is derived from an EMBL/GenBank/DDBJ whole genome shotgun (WGS) entry which is preliminary data.</text>
</comment>
<evidence type="ECO:0000256" key="2">
    <source>
        <dbReference type="ARBA" id="ARBA00023002"/>
    </source>
</evidence>
<evidence type="ECO:0000313" key="4">
    <source>
        <dbReference type="EMBL" id="MBB5124811.1"/>
    </source>
</evidence>
<dbReference type="PRINTS" id="PR00081">
    <property type="entry name" value="GDHRDH"/>
</dbReference>
<sequence length="229" mass="23213">MAVVTGGAGGIGRAVTAALADAGHRVVSVDRTAGADPTAHAALVADLGDPGAVTTLFRRIEEEHGLPGTLVNNAGVYEARDFLDYTPQDYRRVLDVNVGAAFFATQALARALIAAGRPGSVVNVASISGQSGSPDTAYGASKGAVIALTLSLGRSLAPHGIRVNAVAPGLIDTPMAARIPGRRAAEYRERIPLGRFGAAGEVASAIRYLTGAGADYITASVLDVNGGLR</sequence>
<gene>
    <name evidence="4" type="ORF">FHS32_001543</name>
</gene>
<dbReference type="InterPro" id="IPR002347">
    <property type="entry name" value="SDR_fam"/>
</dbReference>
<dbReference type="PANTHER" id="PTHR42760:SF133">
    <property type="entry name" value="3-OXOACYL-[ACYL-CARRIER-PROTEIN] REDUCTASE"/>
    <property type="match status" value="1"/>
</dbReference>
<dbReference type="GO" id="GO:0016616">
    <property type="term" value="F:oxidoreductase activity, acting on the CH-OH group of donors, NAD or NADP as acceptor"/>
    <property type="evidence" value="ECO:0007669"/>
    <property type="project" value="UniProtKB-ARBA"/>
</dbReference>
<dbReference type="PROSITE" id="PS00061">
    <property type="entry name" value="ADH_SHORT"/>
    <property type="match status" value="1"/>
</dbReference>
<name>A0A7W8BM06_9ACTN</name>
<proteinExistence type="inferred from homology"/>
<dbReference type="Proteomes" id="UP000568022">
    <property type="component" value="Unassembled WGS sequence"/>
</dbReference>
<dbReference type="SUPFAM" id="SSF51735">
    <property type="entry name" value="NAD(P)-binding Rossmann-fold domains"/>
    <property type="match status" value="1"/>
</dbReference>
<dbReference type="PRINTS" id="PR00080">
    <property type="entry name" value="SDRFAMILY"/>
</dbReference>
<dbReference type="AlphaFoldDB" id="A0A7W8BM06"/>
<organism evidence="4 5">
    <name type="scientific">Streptomyces griseoloalbus</name>
    <dbReference type="NCBI Taxonomy" id="67303"/>
    <lineage>
        <taxon>Bacteria</taxon>
        <taxon>Bacillati</taxon>
        <taxon>Actinomycetota</taxon>
        <taxon>Actinomycetes</taxon>
        <taxon>Kitasatosporales</taxon>
        <taxon>Streptomycetaceae</taxon>
        <taxon>Streptomyces</taxon>
    </lineage>
</organism>
<dbReference type="Pfam" id="PF13561">
    <property type="entry name" value="adh_short_C2"/>
    <property type="match status" value="1"/>
</dbReference>
<dbReference type="SMART" id="SM00822">
    <property type="entry name" value="PKS_KR"/>
    <property type="match status" value="1"/>
</dbReference>
<dbReference type="InterPro" id="IPR057326">
    <property type="entry name" value="KR_dom"/>
</dbReference>
<evidence type="ECO:0000256" key="1">
    <source>
        <dbReference type="ARBA" id="ARBA00006484"/>
    </source>
</evidence>
<dbReference type="Gene3D" id="3.40.50.720">
    <property type="entry name" value="NAD(P)-binding Rossmann-like Domain"/>
    <property type="match status" value="1"/>
</dbReference>
<protein>
    <submittedName>
        <fullName evidence="4">NAD(P)-dependent dehydrogenase (Short-subunit alcohol dehydrogenase family)</fullName>
    </submittedName>
</protein>
<accession>A0A7W8BM06</accession>
<evidence type="ECO:0000313" key="5">
    <source>
        <dbReference type="Proteomes" id="UP000568022"/>
    </source>
</evidence>
<dbReference type="InterPro" id="IPR020904">
    <property type="entry name" value="Sc_DH/Rdtase_CS"/>
</dbReference>
<keyword evidence="5" id="KW-1185">Reference proteome</keyword>
<dbReference type="InterPro" id="IPR036291">
    <property type="entry name" value="NAD(P)-bd_dom_sf"/>
</dbReference>
<evidence type="ECO:0000259" key="3">
    <source>
        <dbReference type="SMART" id="SM00822"/>
    </source>
</evidence>
<comment type="similarity">
    <text evidence="1">Belongs to the short-chain dehydrogenases/reductases (SDR) family.</text>
</comment>
<dbReference type="EMBL" id="JACHJE010000003">
    <property type="protein sequence ID" value="MBB5124811.1"/>
    <property type="molecule type" value="Genomic_DNA"/>
</dbReference>
<dbReference type="FunFam" id="3.40.50.720:FF:000084">
    <property type="entry name" value="Short-chain dehydrogenase reductase"/>
    <property type="match status" value="1"/>
</dbReference>
<dbReference type="PANTHER" id="PTHR42760">
    <property type="entry name" value="SHORT-CHAIN DEHYDROGENASES/REDUCTASES FAMILY MEMBER"/>
    <property type="match status" value="1"/>
</dbReference>
<feature type="domain" description="Ketoreductase" evidence="3">
    <location>
        <begin position="2"/>
        <end position="169"/>
    </location>
</feature>
<keyword evidence="2" id="KW-0560">Oxidoreductase</keyword>